<sequence>MQVLSGPPAFRSVLLERIAGARHRIILVCLYLQDDPSGREIMEALYAAHRTNPGLDIQVLVDTHRAQRGLIGKAKSPGNAAMYRDFASRYGPGVRILGVPVQSRELFGVLHLKGFIFDDSVLYSGASLNDVYLGQGGRYRLDRYHLFESKILADCLADFVRATFLNQAAVTSLNDPADAVEGGSSHDLRTFRRGLRAAQYTFEGGPVRPGEVAVTPLAGLGAGNRLNETILALLKSTQRKLVIYTPYFNLPGEVRRAVSRQLAQGREVTIVVGDKAANDFFIPPSEPFKVIGLLPYLYEANLRRFTKAHRQAMADGRLKVYLWHHADNTFHMKGLFVDDKIAVVTGNNLNPRAWNLDLENGLVIQDPRGLLRSQHARERASILKHATRLASFQDLETPSAYPPKVQQALRPMNRTRIDRLLNRLL</sequence>
<keyword evidence="5" id="KW-0443">Lipid metabolism</keyword>
<evidence type="ECO:0000256" key="7">
    <source>
        <dbReference type="ARBA" id="ARBA00023264"/>
    </source>
</evidence>
<dbReference type="PROSITE" id="PS50035">
    <property type="entry name" value="PLD"/>
    <property type="match status" value="1"/>
</dbReference>
<evidence type="ECO:0000256" key="5">
    <source>
        <dbReference type="ARBA" id="ARBA00023098"/>
    </source>
</evidence>
<keyword evidence="3" id="KW-0808">Transferase</keyword>
<dbReference type="Pfam" id="PF13091">
    <property type="entry name" value="PLDc_2"/>
    <property type="match status" value="2"/>
</dbReference>
<dbReference type="SMART" id="SM00155">
    <property type="entry name" value="PLDc"/>
    <property type="match status" value="2"/>
</dbReference>
<evidence type="ECO:0000256" key="2">
    <source>
        <dbReference type="ARBA" id="ARBA00022516"/>
    </source>
</evidence>
<evidence type="ECO:0000313" key="10">
    <source>
        <dbReference type="Proteomes" id="UP001165044"/>
    </source>
</evidence>
<dbReference type="NCBIfam" id="NF006946">
    <property type="entry name" value="PRK09428.1"/>
    <property type="match status" value="1"/>
</dbReference>
<dbReference type="EMBL" id="BSDC01000001">
    <property type="protein sequence ID" value="GLH65831.1"/>
    <property type="molecule type" value="Genomic_DNA"/>
</dbReference>
<protein>
    <submittedName>
        <fullName evidence="9">CDP-diacylglycerol--serine O-phosphatidyltransferase</fullName>
    </submittedName>
</protein>
<evidence type="ECO:0000256" key="6">
    <source>
        <dbReference type="ARBA" id="ARBA00023209"/>
    </source>
</evidence>
<comment type="caution">
    <text evidence="9">The sequence shown here is derived from an EMBL/GenBank/DDBJ whole genome shotgun (WGS) entry which is preliminary data.</text>
</comment>
<evidence type="ECO:0000313" key="9">
    <source>
        <dbReference type="EMBL" id="GLH65831.1"/>
    </source>
</evidence>
<comment type="similarity">
    <text evidence="1">Belongs to the CDP-alcohol phosphatidyltransferase class-II family.</text>
</comment>
<dbReference type="SUPFAM" id="SSF56024">
    <property type="entry name" value="Phospholipase D/nuclease"/>
    <property type="match status" value="2"/>
</dbReference>
<keyword evidence="6" id="KW-0594">Phospholipid biosynthesis</keyword>
<reference evidence="9" key="1">
    <citation type="journal article" date="2023" name="Antonie Van Leeuwenhoek">
        <title>Mesoterricola silvestris gen. nov., sp. nov., Mesoterricola sediminis sp. nov., Geothrix oryzae sp. nov., Geothrix edaphica sp. nov., Geothrix rubra sp. nov., and Geothrix limicola sp. nov., six novel members of Acidobacteriota isolated from soils.</title>
        <authorList>
            <person name="Itoh H."/>
            <person name="Sugisawa Y."/>
            <person name="Mise K."/>
            <person name="Xu Z."/>
            <person name="Kuniyasu M."/>
            <person name="Ushijima N."/>
            <person name="Kawano K."/>
            <person name="Kobayashi E."/>
            <person name="Shiratori Y."/>
            <person name="Masuda Y."/>
            <person name="Senoo K."/>
        </authorList>
    </citation>
    <scope>NUCLEOTIDE SEQUENCE</scope>
    <source>
        <strain evidence="9">Red802</strain>
    </source>
</reference>
<dbReference type="PIRSF" id="PIRSF000850">
    <property type="entry name" value="Phospholipase_D_PSS"/>
    <property type="match status" value="1"/>
</dbReference>
<keyword evidence="2" id="KW-0444">Lipid biosynthesis</keyword>
<dbReference type="InterPro" id="IPR016270">
    <property type="entry name" value="PGS1"/>
</dbReference>
<evidence type="ECO:0000256" key="3">
    <source>
        <dbReference type="ARBA" id="ARBA00022679"/>
    </source>
</evidence>
<organism evidence="9 10">
    <name type="scientific">Geothrix edaphica</name>
    <dbReference type="NCBI Taxonomy" id="2927976"/>
    <lineage>
        <taxon>Bacteria</taxon>
        <taxon>Pseudomonadati</taxon>
        <taxon>Acidobacteriota</taxon>
        <taxon>Holophagae</taxon>
        <taxon>Holophagales</taxon>
        <taxon>Holophagaceae</taxon>
        <taxon>Geothrix</taxon>
    </lineage>
</organism>
<keyword evidence="7" id="KW-1208">Phospholipid metabolism</keyword>
<keyword evidence="4" id="KW-0677">Repeat</keyword>
<proteinExistence type="inferred from homology"/>
<dbReference type="InterPro" id="IPR001736">
    <property type="entry name" value="PLipase_D/transphosphatidylase"/>
</dbReference>
<dbReference type="PANTHER" id="PTHR12586:SF1">
    <property type="entry name" value="CDP-DIACYLGLYCEROL--GLYCEROL-3-PHOSPHATE 3-PHOSPHATIDYLTRANSFERASE, MITOCHONDRIAL"/>
    <property type="match status" value="1"/>
</dbReference>
<dbReference type="InterPro" id="IPR025202">
    <property type="entry name" value="PLD-like_dom"/>
</dbReference>
<dbReference type="Proteomes" id="UP001165044">
    <property type="component" value="Unassembled WGS sequence"/>
</dbReference>
<evidence type="ECO:0000256" key="1">
    <source>
        <dbReference type="ARBA" id="ARBA00010682"/>
    </source>
</evidence>
<accession>A0ABQ5PUS8</accession>
<gene>
    <name evidence="9" type="ORF">GETHED_01950</name>
</gene>
<dbReference type="PANTHER" id="PTHR12586">
    <property type="entry name" value="CDP-DIACYLGLYCEROL--SERINE O-PHOSPHATIDYLTRANSFERASE"/>
    <property type="match status" value="1"/>
</dbReference>
<name>A0ABQ5PUS8_9BACT</name>
<dbReference type="Gene3D" id="3.30.870.10">
    <property type="entry name" value="Endonuclease Chain A"/>
    <property type="match status" value="2"/>
</dbReference>
<evidence type="ECO:0000256" key="4">
    <source>
        <dbReference type="ARBA" id="ARBA00022737"/>
    </source>
</evidence>
<keyword evidence="10" id="KW-1185">Reference proteome</keyword>
<feature type="domain" description="PLD phosphodiesterase" evidence="8">
    <location>
        <begin position="326"/>
        <end position="353"/>
    </location>
</feature>
<evidence type="ECO:0000259" key="8">
    <source>
        <dbReference type="PROSITE" id="PS50035"/>
    </source>
</evidence>